<protein>
    <recommendedName>
        <fullName evidence="7">Annexin</fullName>
    </recommendedName>
</protein>
<dbReference type="SUPFAM" id="SSF47874">
    <property type="entry name" value="Annexin"/>
    <property type="match status" value="1"/>
</dbReference>
<dbReference type="GO" id="GO:0005634">
    <property type="term" value="C:nucleus"/>
    <property type="evidence" value="ECO:0007669"/>
    <property type="project" value="TreeGrafter"/>
</dbReference>
<dbReference type="InterPro" id="IPR018502">
    <property type="entry name" value="Annexin_repeat"/>
</dbReference>
<dbReference type="Pfam" id="PF00191">
    <property type="entry name" value="Annexin"/>
    <property type="match status" value="4"/>
</dbReference>
<evidence type="ECO:0008006" key="7">
    <source>
        <dbReference type="Google" id="ProtNLM"/>
    </source>
</evidence>
<dbReference type="InterPro" id="IPR001464">
    <property type="entry name" value="Annexin"/>
</dbReference>
<dbReference type="GO" id="GO:0012506">
    <property type="term" value="C:vesicle membrane"/>
    <property type="evidence" value="ECO:0007669"/>
    <property type="project" value="TreeGrafter"/>
</dbReference>
<dbReference type="PRINTS" id="PR00196">
    <property type="entry name" value="ANNEXIN"/>
</dbReference>
<proteinExistence type="inferred from homology"/>
<name>G3Y336_ASPNA</name>
<evidence type="ECO:0000256" key="2">
    <source>
        <dbReference type="ARBA" id="ARBA00022737"/>
    </source>
</evidence>
<evidence type="ECO:0000313" key="6">
    <source>
        <dbReference type="Proteomes" id="UP000009038"/>
    </source>
</evidence>
<dbReference type="InterPro" id="IPR037104">
    <property type="entry name" value="Annexin_sf"/>
</dbReference>
<dbReference type="OrthoDB" id="37886at2759"/>
<comment type="similarity">
    <text evidence="1">Belongs to the annexin family.</text>
</comment>
<dbReference type="PANTHER" id="PTHR10502">
    <property type="entry name" value="ANNEXIN"/>
    <property type="match status" value="1"/>
</dbReference>
<dbReference type="GO" id="GO:0005509">
    <property type="term" value="F:calcium ion binding"/>
    <property type="evidence" value="ECO:0007669"/>
    <property type="project" value="InterPro"/>
</dbReference>
<accession>G3Y336</accession>
<dbReference type="HOGENOM" id="CLU_025300_4_1_1"/>
<feature type="compositionally biased region" description="Pro residues" evidence="4">
    <location>
        <begin position="51"/>
        <end position="80"/>
    </location>
</feature>
<feature type="region of interest" description="Disordered" evidence="4">
    <location>
        <begin position="14"/>
        <end position="135"/>
    </location>
</feature>
<sequence>MPHSVPAFLHHADRFITGPPYPPYTGPPQGYNQQPNPSPFPPQNQQHMAAPPYPNQPGYPPYGAPHPNQPPYPNTPPGAPPGRQDMYHGGPQGYSQGLPPPQGAPHGPPQGMPQGSFGAAPPFPPHPAAPPHPQLYAPLASVPSLGYVRGQQANGDFRPQADQLRRAMKGFGTDEKTLIQVLAKLDPLQMAAVRSTYTQHIRRDLYKDVKGETSGYFRRGLLAIIDGPLQYDVACAREAVEGIGTKEWLLNDILLSRSNADMNAIKAAYQQTYHRALEKDVEGDLSFKTRNLFSLVLRATRHEESAPLDPQLIEAEAKSLHQATAARMVNNVDEVCGIIARASDNELRAINHAFYTRYNIHLTKHIEKEFSGHMKDALLHMLGAALDPAMHDAEQLEDCMKGMGTKDEKLVTRVVRIHWAPGHLDQVKRAYRHRFQKDLIERVRGETSGDYQRLMVALLQ</sequence>
<dbReference type="PROSITE" id="PS51897">
    <property type="entry name" value="ANNEXIN_2"/>
    <property type="match status" value="4"/>
</dbReference>
<gene>
    <name evidence="5" type="ORF">ASPNIDRAFT_52224</name>
</gene>
<dbReference type="Proteomes" id="UP000009038">
    <property type="component" value="Unassembled WGS sequence"/>
</dbReference>
<dbReference type="GO" id="GO:0005886">
    <property type="term" value="C:plasma membrane"/>
    <property type="evidence" value="ECO:0007669"/>
    <property type="project" value="TreeGrafter"/>
</dbReference>
<dbReference type="GO" id="GO:0005737">
    <property type="term" value="C:cytoplasm"/>
    <property type="evidence" value="ECO:0007669"/>
    <property type="project" value="TreeGrafter"/>
</dbReference>
<evidence type="ECO:0000256" key="4">
    <source>
        <dbReference type="SAM" id="MobiDB-lite"/>
    </source>
</evidence>
<reference evidence="5 6" key="1">
    <citation type="journal article" date="2011" name="Genome Res.">
        <title>Comparative genomics of citric-acid-producing Aspergillus niger ATCC 1015 versus enzyme-producing CBS 513.88.</title>
        <authorList>
            <person name="Andersen M.R."/>
            <person name="Salazar M.P."/>
            <person name="Schaap P.J."/>
            <person name="van de Vondervoort P.J."/>
            <person name="Culley D."/>
            <person name="Thykaer J."/>
            <person name="Frisvad J.C."/>
            <person name="Nielsen K.F."/>
            <person name="Albang R."/>
            <person name="Albermann K."/>
            <person name="Berka R.M."/>
            <person name="Braus G.H."/>
            <person name="Braus-Stromeyer S.A."/>
            <person name="Corrochano L.M."/>
            <person name="Dai Z."/>
            <person name="van Dijck P.W."/>
            <person name="Hofmann G."/>
            <person name="Lasure L.L."/>
            <person name="Magnuson J.K."/>
            <person name="Menke H."/>
            <person name="Meijer M."/>
            <person name="Meijer S.L."/>
            <person name="Nielsen J.B."/>
            <person name="Nielsen M.L."/>
            <person name="van Ooyen A.J."/>
            <person name="Pel H.J."/>
            <person name="Poulsen L."/>
            <person name="Samson R.A."/>
            <person name="Stam H."/>
            <person name="Tsang A."/>
            <person name="van den Brink J.M."/>
            <person name="Atkins A."/>
            <person name="Aerts A."/>
            <person name="Shapiro H."/>
            <person name="Pangilinan J."/>
            <person name="Salamov A."/>
            <person name="Lou Y."/>
            <person name="Lindquist E."/>
            <person name="Lucas S."/>
            <person name="Grimwood J."/>
            <person name="Grigoriev I.V."/>
            <person name="Kubicek C.P."/>
            <person name="Martinez D."/>
            <person name="van Peij N.N."/>
            <person name="Roubos J.A."/>
            <person name="Nielsen J."/>
            <person name="Baker S.E."/>
        </authorList>
    </citation>
    <scope>NUCLEOTIDE SEQUENCE [LARGE SCALE GENOMIC DNA]</scope>
    <source>
        <strain evidence="6">ATCC 1015 / CBS 113.46 / FGSC A1144 / LSHB Ac4 / NCTC 3858a / NRRL 328 / USDA 3528.7</strain>
    </source>
</reference>
<evidence type="ECO:0000313" key="5">
    <source>
        <dbReference type="EMBL" id="EHA22911.1"/>
    </source>
</evidence>
<comment type="caution">
    <text evidence="5">The sequence shown here is derived from an EMBL/GenBank/DDBJ whole genome shotgun (WGS) entry which is preliminary data.</text>
</comment>
<organism evidence="5 6">
    <name type="scientific">Aspergillus niger (strain ATCC 1015 / CBS 113.46 / FGSC A1144 / LSHB Ac4 / NCTC 3858a / NRRL 328 / USDA 3528.7)</name>
    <dbReference type="NCBI Taxonomy" id="380704"/>
    <lineage>
        <taxon>Eukaryota</taxon>
        <taxon>Fungi</taxon>
        <taxon>Dikarya</taxon>
        <taxon>Ascomycota</taxon>
        <taxon>Pezizomycotina</taxon>
        <taxon>Eurotiomycetes</taxon>
        <taxon>Eurotiomycetidae</taxon>
        <taxon>Eurotiales</taxon>
        <taxon>Aspergillaceae</taxon>
        <taxon>Aspergillus</taxon>
        <taxon>Aspergillus subgen. Circumdati</taxon>
    </lineage>
</organism>
<dbReference type="AlphaFoldDB" id="G3Y336"/>
<dbReference type="EMBL" id="ACJE01000010">
    <property type="protein sequence ID" value="EHA22911.1"/>
    <property type="molecule type" value="Genomic_DNA"/>
</dbReference>
<feature type="compositionally biased region" description="Pro residues" evidence="4">
    <location>
        <begin position="98"/>
        <end position="111"/>
    </location>
</feature>
<dbReference type="PANTHER" id="PTHR10502:SF102">
    <property type="entry name" value="ANNEXIN B11"/>
    <property type="match status" value="1"/>
</dbReference>
<evidence type="ECO:0000256" key="1">
    <source>
        <dbReference type="ARBA" id="ARBA00007831"/>
    </source>
</evidence>
<dbReference type="FunFam" id="1.10.220.10:FF:000005">
    <property type="entry name" value="Annexin"/>
    <property type="match status" value="1"/>
</dbReference>
<keyword evidence="2" id="KW-0677">Repeat</keyword>
<dbReference type="GO" id="GO:0005544">
    <property type="term" value="F:calcium-dependent phospholipid binding"/>
    <property type="evidence" value="ECO:0007669"/>
    <property type="project" value="InterPro"/>
</dbReference>
<keyword evidence="3" id="KW-0041">Annexin</keyword>
<evidence type="ECO:0000256" key="3">
    <source>
        <dbReference type="ARBA" id="ARBA00023216"/>
    </source>
</evidence>
<dbReference type="GO" id="GO:0001786">
    <property type="term" value="F:phosphatidylserine binding"/>
    <property type="evidence" value="ECO:0007669"/>
    <property type="project" value="TreeGrafter"/>
</dbReference>
<dbReference type="STRING" id="380704.G3Y336"/>
<dbReference type="SMART" id="SM00335">
    <property type="entry name" value="ANX"/>
    <property type="match status" value="4"/>
</dbReference>
<feature type="compositionally biased region" description="Pro residues" evidence="4">
    <location>
        <begin position="121"/>
        <end position="133"/>
    </location>
</feature>
<dbReference type="Gene3D" id="1.10.220.10">
    <property type="entry name" value="Annexin"/>
    <property type="match status" value="4"/>
</dbReference>